<evidence type="ECO:0000313" key="2">
    <source>
        <dbReference type="Proteomes" id="UP001055072"/>
    </source>
</evidence>
<proteinExistence type="predicted"/>
<keyword evidence="2" id="KW-1185">Reference proteome</keyword>
<dbReference type="EMBL" id="MU274938">
    <property type="protein sequence ID" value="KAI0084770.1"/>
    <property type="molecule type" value="Genomic_DNA"/>
</dbReference>
<gene>
    <name evidence="1" type="ORF">BDY19DRAFT_969040</name>
</gene>
<comment type="caution">
    <text evidence="1">The sequence shown here is derived from an EMBL/GenBank/DDBJ whole genome shotgun (WGS) entry which is preliminary data.</text>
</comment>
<sequence>MPHKRAKRSTREQKRSQDGHDNVPAKSALSKEAIPKGAARVLNAWKVQEEFRKKRKLGDNGDDDGASRRKRQKASPGGDGKKSGGKKKADMKIQPGESLAHFNRRVEDSLRPLVRDAMQLSAATERKARKEEEQEKAAKKAASSQKKTSKDDSDNDDEPTKPTRSSKPKTSRTADDNTDSTDERPAQTQKPKTARPTDFTSYSTSAPRRLNDIVQAPPELKKLPRGAKPRQAQTQTASGTGTKSLREGVLSMAQKAMLEEERERVIKAYREMKKRNAGE</sequence>
<protein>
    <submittedName>
        <fullName evidence="1">Uncharacterized protein</fullName>
    </submittedName>
</protein>
<evidence type="ECO:0000313" key="1">
    <source>
        <dbReference type="EMBL" id="KAI0084770.1"/>
    </source>
</evidence>
<name>A0ACB8TRU9_9APHY</name>
<reference evidence="1" key="1">
    <citation type="journal article" date="2021" name="Environ. Microbiol.">
        <title>Gene family expansions and transcriptome signatures uncover fungal adaptations to wood decay.</title>
        <authorList>
            <person name="Hage H."/>
            <person name="Miyauchi S."/>
            <person name="Viragh M."/>
            <person name="Drula E."/>
            <person name="Min B."/>
            <person name="Chaduli D."/>
            <person name="Navarro D."/>
            <person name="Favel A."/>
            <person name="Norest M."/>
            <person name="Lesage-Meessen L."/>
            <person name="Balint B."/>
            <person name="Merenyi Z."/>
            <person name="de Eugenio L."/>
            <person name="Morin E."/>
            <person name="Martinez A.T."/>
            <person name="Baldrian P."/>
            <person name="Stursova M."/>
            <person name="Martinez M.J."/>
            <person name="Novotny C."/>
            <person name="Magnuson J.K."/>
            <person name="Spatafora J.W."/>
            <person name="Maurice S."/>
            <person name="Pangilinan J."/>
            <person name="Andreopoulos W."/>
            <person name="LaButti K."/>
            <person name="Hundley H."/>
            <person name="Na H."/>
            <person name="Kuo A."/>
            <person name="Barry K."/>
            <person name="Lipzen A."/>
            <person name="Henrissat B."/>
            <person name="Riley R."/>
            <person name="Ahrendt S."/>
            <person name="Nagy L.G."/>
            <person name="Grigoriev I.V."/>
            <person name="Martin F."/>
            <person name="Rosso M.N."/>
        </authorList>
    </citation>
    <scope>NUCLEOTIDE SEQUENCE</scope>
    <source>
        <strain evidence="1">CBS 384.51</strain>
    </source>
</reference>
<accession>A0ACB8TRU9</accession>
<dbReference type="Proteomes" id="UP001055072">
    <property type="component" value="Unassembled WGS sequence"/>
</dbReference>
<organism evidence="1 2">
    <name type="scientific">Irpex rosettiformis</name>
    <dbReference type="NCBI Taxonomy" id="378272"/>
    <lineage>
        <taxon>Eukaryota</taxon>
        <taxon>Fungi</taxon>
        <taxon>Dikarya</taxon>
        <taxon>Basidiomycota</taxon>
        <taxon>Agaricomycotina</taxon>
        <taxon>Agaricomycetes</taxon>
        <taxon>Polyporales</taxon>
        <taxon>Irpicaceae</taxon>
        <taxon>Irpex</taxon>
    </lineage>
</organism>